<dbReference type="GO" id="GO:1990756">
    <property type="term" value="F:ubiquitin-like ligase-substrate adaptor activity"/>
    <property type="evidence" value="ECO:0007669"/>
    <property type="project" value="TreeGrafter"/>
</dbReference>
<protein>
    <recommendedName>
        <fullName evidence="4">Amyloid protein-binding protein 2</fullName>
    </recommendedName>
</protein>
<dbReference type="InterPro" id="IPR019734">
    <property type="entry name" value="TPR_rpt"/>
</dbReference>
<dbReference type="SMART" id="SM00028">
    <property type="entry name" value="TPR"/>
    <property type="match status" value="2"/>
</dbReference>
<dbReference type="InterPro" id="IPR011990">
    <property type="entry name" value="TPR-like_helical_dom_sf"/>
</dbReference>
<feature type="repeat" description="TPR" evidence="1">
    <location>
        <begin position="428"/>
        <end position="461"/>
    </location>
</feature>
<dbReference type="SUPFAM" id="SSF48452">
    <property type="entry name" value="TPR-like"/>
    <property type="match status" value="2"/>
</dbReference>
<evidence type="ECO:0008006" key="4">
    <source>
        <dbReference type="Google" id="ProtNLM"/>
    </source>
</evidence>
<evidence type="ECO:0000313" key="2">
    <source>
        <dbReference type="EMBL" id="CAH1403148.1"/>
    </source>
</evidence>
<keyword evidence="1" id="KW-0802">TPR repeat</keyword>
<sequence>MTDGPNCLSLYDITVAAVCQAYKFFKNDFRYLPEPILFDIYIMLYHQARLCVLSIEFSDLDIFSRMLKIQNRTMLIKCFQELMKHGTGVNRELANAYIKRCTDKDVTLEVKDSLIDLGIRLGSFLCDAGWLTESCEVLNHCKSLCLTLPEGEKAWRKTLECCYKLIHAEVIYSQYDSATETKQLAEELVAKLKDTKEYICFAGIYTQFSLYCFHMSLYDQAYKYSVKAVKELGDGRGNPKILIEALSQASKSCVVKREFAKAEALSTTAVYYAIELYGDKHLKHADALLDYGFYLLNSDSMKDSVIVYEKALNLKEEIFGSLNLHVAVSHEELAYALYVHEYSSGRFYQARKHSEKAIAMMMQLLPKEHLLLASAQRVKALILEEIALDHMSDFSEDQSKLLFEAETLHKDALRLARLSFGEDNVQTAKHYGNLGRLYQSMRKYKEAEAMHLKAIEIKEKLLGDDDYEVGLSVGHLASLYNYHMKEYKKAELLYFRSIRISLKLFSETYSGLEYDYRGLMHVYESLGDYDNSTKYMTIIARWKRLREESETRRNPPLSLTGAPTPIDELQDMFCRGIETAAV</sequence>
<dbReference type="PANTHER" id="PTHR46575">
    <property type="entry name" value="AMYLOID PROTEIN-BINDING PROTEIN 2"/>
    <property type="match status" value="1"/>
</dbReference>
<dbReference type="PROSITE" id="PS50005">
    <property type="entry name" value="TPR"/>
    <property type="match status" value="1"/>
</dbReference>
<gene>
    <name evidence="2" type="ORF">NEZAVI_LOCUS11803</name>
</gene>
<dbReference type="GO" id="GO:0043161">
    <property type="term" value="P:proteasome-mediated ubiquitin-dependent protein catabolic process"/>
    <property type="evidence" value="ECO:0007669"/>
    <property type="project" value="TreeGrafter"/>
</dbReference>
<dbReference type="Pfam" id="PF13424">
    <property type="entry name" value="TPR_12"/>
    <property type="match status" value="1"/>
</dbReference>
<evidence type="ECO:0000313" key="3">
    <source>
        <dbReference type="Proteomes" id="UP001152798"/>
    </source>
</evidence>
<dbReference type="Proteomes" id="UP001152798">
    <property type="component" value="Chromosome 5"/>
</dbReference>
<name>A0A9P0MQ66_NEZVI</name>
<dbReference type="GO" id="GO:0006886">
    <property type="term" value="P:intracellular protein transport"/>
    <property type="evidence" value="ECO:0007669"/>
    <property type="project" value="InterPro"/>
</dbReference>
<accession>A0A9P0MQ66</accession>
<organism evidence="2 3">
    <name type="scientific">Nezara viridula</name>
    <name type="common">Southern green stink bug</name>
    <name type="synonym">Cimex viridulus</name>
    <dbReference type="NCBI Taxonomy" id="85310"/>
    <lineage>
        <taxon>Eukaryota</taxon>
        <taxon>Metazoa</taxon>
        <taxon>Ecdysozoa</taxon>
        <taxon>Arthropoda</taxon>
        <taxon>Hexapoda</taxon>
        <taxon>Insecta</taxon>
        <taxon>Pterygota</taxon>
        <taxon>Neoptera</taxon>
        <taxon>Paraneoptera</taxon>
        <taxon>Hemiptera</taxon>
        <taxon>Heteroptera</taxon>
        <taxon>Panheteroptera</taxon>
        <taxon>Pentatomomorpha</taxon>
        <taxon>Pentatomoidea</taxon>
        <taxon>Pentatomidae</taxon>
        <taxon>Pentatominae</taxon>
        <taxon>Nezara</taxon>
    </lineage>
</organism>
<evidence type="ECO:0000256" key="1">
    <source>
        <dbReference type="PROSITE-ProRule" id="PRU00339"/>
    </source>
</evidence>
<dbReference type="OrthoDB" id="7103806at2759"/>
<keyword evidence="3" id="KW-1185">Reference proteome</keyword>
<reference evidence="2" key="1">
    <citation type="submission" date="2022-01" db="EMBL/GenBank/DDBJ databases">
        <authorList>
            <person name="King R."/>
        </authorList>
    </citation>
    <scope>NUCLEOTIDE SEQUENCE</scope>
</reference>
<proteinExistence type="predicted"/>
<dbReference type="GO" id="GO:0031462">
    <property type="term" value="C:Cul2-RING ubiquitin ligase complex"/>
    <property type="evidence" value="ECO:0007669"/>
    <property type="project" value="TreeGrafter"/>
</dbReference>
<dbReference type="Gene3D" id="1.25.40.10">
    <property type="entry name" value="Tetratricopeptide repeat domain"/>
    <property type="match status" value="2"/>
</dbReference>
<dbReference type="AlphaFoldDB" id="A0A9P0MQ66"/>
<dbReference type="InterPro" id="IPR042476">
    <property type="entry name" value="APPBP2"/>
</dbReference>
<dbReference type="PANTHER" id="PTHR46575:SF1">
    <property type="entry name" value="AMYLOID PROTEIN-BINDING PROTEIN 2"/>
    <property type="match status" value="1"/>
</dbReference>
<dbReference type="EMBL" id="OV725081">
    <property type="protein sequence ID" value="CAH1403148.1"/>
    <property type="molecule type" value="Genomic_DNA"/>
</dbReference>